<evidence type="ECO:0000313" key="3">
    <source>
        <dbReference type="Proteomes" id="UP001187531"/>
    </source>
</evidence>
<comment type="caution">
    <text evidence="2">The sequence shown here is derived from an EMBL/GenBank/DDBJ whole genome shotgun (WGS) entry which is preliminary data.</text>
</comment>
<organism evidence="2 3">
    <name type="scientific">Artemia franciscana</name>
    <name type="common">Brine shrimp</name>
    <name type="synonym">Artemia sanfranciscana</name>
    <dbReference type="NCBI Taxonomy" id="6661"/>
    <lineage>
        <taxon>Eukaryota</taxon>
        <taxon>Metazoa</taxon>
        <taxon>Ecdysozoa</taxon>
        <taxon>Arthropoda</taxon>
        <taxon>Crustacea</taxon>
        <taxon>Branchiopoda</taxon>
        <taxon>Anostraca</taxon>
        <taxon>Artemiidae</taxon>
        <taxon>Artemia</taxon>
    </lineage>
</organism>
<accession>A0AA88KZ30</accession>
<feature type="transmembrane region" description="Helical" evidence="1">
    <location>
        <begin position="138"/>
        <end position="156"/>
    </location>
</feature>
<feature type="transmembrane region" description="Helical" evidence="1">
    <location>
        <begin position="82"/>
        <end position="102"/>
    </location>
</feature>
<evidence type="ECO:0000313" key="2">
    <source>
        <dbReference type="EMBL" id="KAK2710112.1"/>
    </source>
</evidence>
<keyword evidence="1" id="KW-0472">Membrane</keyword>
<dbReference type="AlphaFoldDB" id="A0AA88KZ30"/>
<keyword evidence="1" id="KW-1133">Transmembrane helix</keyword>
<evidence type="ECO:0008006" key="4">
    <source>
        <dbReference type="Google" id="ProtNLM"/>
    </source>
</evidence>
<keyword evidence="3" id="KW-1185">Reference proteome</keyword>
<sequence>MESQHQEGTNDSLMKQYVTIFLVVSVLYAIYTKKVMSHVNDNIWLLTFYNNVNASILFLPLMTMAGEIGAIRNFAGFSDSVYWTKMTLGGIFGFAIGYVTGLQIKVTSPLIHNISGTAKACTQTVIATYWYSEVKSGLWWLSNFIVLGGSAAYTLVRHIEMKKVNADQDVKS</sequence>
<dbReference type="EMBL" id="JAVRJZ010000017">
    <property type="protein sequence ID" value="KAK2710112.1"/>
    <property type="molecule type" value="Genomic_DNA"/>
</dbReference>
<proteinExistence type="predicted"/>
<dbReference type="Proteomes" id="UP001187531">
    <property type="component" value="Unassembled WGS sequence"/>
</dbReference>
<evidence type="ECO:0000256" key="1">
    <source>
        <dbReference type="SAM" id="Phobius"/>
    </source>
</evidence>
<feature type="transmembrane region" description="Helical" evidence="1">
    <location>
        <begin position="12"/>
        <end position="31"/>
    </location>
</feature>
<gene>
    <name evidence="2" type="ORF">QYM36_013699</name>
</gene>
<keyword evidence="1" id="KW-0812">Transmembrane</keyword>
<protein>
    <recommendedName>
        <fullName evidence="4">GDP-fucose transporter</fullName>
    </recommendedName>
</protein>
<name>A0AA88KZ30_ARTSF</name>
<reference evidence="2" key="1">
    <citation type="submission" date="2023-07" db="EMBL/GenBank/DDBJ databases">
        <title>Chromosome-level genome assembly of Artemia franciscana.</title>
        <authorList>
            <person name="Jo E."/>
        </authorList>
    </citation>
    <scope>NUCLEOTIDE SEQUENCE</scope>
    <source>
        <tissue evidence="2">Whole body</tissue>
    </source>
</reference>